<keyword evidence="3" id="KW-0677">Repeat</keyword>
<organism evidence="13 14">
    <name type="scientific">Branchiostoma belcheri</name>
    <name type="common">Amphioxus</name>
    <dbReference type="NCBI Taxonomy" id="7741"/>
    <lineage>
        <taxon>Eukaryota</taxon>
        <taxon>Metazoa</taxon>
        <taxon>Chordata</taxon>
        <taxon>Cephalochordata</taxon>
        <taxon>Leptocardii</taxon>
        <taxon>Amphioxiformes</taxon>
        <taxon>Branchiostomatidae</taxon>
        <taxon>Branchiostoma</taxon>
    </lineage>
</organism>
<evidence type="ECO:0000256" key="1">
    <source>
        <dbReference type="ARBA" id="ARBA00004611"/>
    </source>
</evidence>
<gene>
    <name evidence="14" type="primary">LOC109485736</name>
</gene>
<feature type="domain" description="DM10" evidence="12">
    <location>
        <begin position="75"/>
        <end position="182"/>
    </location>
</feature>
<dbReference type="PANTHER" id="PTHR12086:SF11">
    <property type="entry name" value="EF-HAND DOMAIN-CONTAINING FAMILY MEMBER C2"/>
    <property type="match status" value="1"/>
</dbReference>
<evidence type="ECO:0000256" key="10">
    <source>
        <dbReference type="SAM" id="MobiDB-lite"/>
    </source>
</evidence>
<dbReference type="GO" id="GO:0005509">
    <property type="term" value="F:calcium ion binding"/>
    <property type="evidence" value="ECO:0007669"/>
    <property type="project" value="InterPro"/>
</dbReference>
<keyword evidence="7" id="KW-0966">Cell projection</keyword>
<evidence type="ECO:0000256" key="5">
    <source>
        <dbReference type="ARBA" id="ARBA00023069"/>
    </source>
</evidence>
<dbReference type="Pfam" id="PF06565">
    <property type="entry name" value="DM10_dom"/>
    <property type="match status" value="3"/>
</dbReference>
<keyword evidence="5" id="KW-0969">Cilium</keyword>
<feature type="region of interest" description="Disordered" evidence="10">
    <location>
        <begin position="43"/>
        <end position="65"/>
    </location>
</feature>
<dbReference type="Proteomes" id="UP000515135">
    <property type="component" value="Unplaced"/>
</dbReference>
<dbReference type="GO" id="GO:0010975">
    <property type="term" value="P:regulation of neuron projection development"/>
    <property type="evidence" value="ECO:0007669"/>
    <property type="project" value="TreeGrafter"/>
</dbReference>
<dbReference type="GeneID" id="109485736"/>
<sequence>MALPFLPGNSFNPNLGKTKFHKSQLFDYRNDISTMVGEHKSGIGGAPLPGQKLKPRHSAFPSGEGSDKPAWLAFDRQVLSFDAYFQEAVNEKREEQFRVRKCKVYFYLEDDSIQVNEPQVKNSGIPQGTLIRRHRIPLPPPNEDEYYTVEHFNVGKEITLYGRTFKLTNCNQFTANFLRKLGVQVNLPEGTPTDPYSNYRKQLDDSMQPLRPYERYDTLKQFLDNDGKVLRFYCYWDDSDAMFGDSREMVMHYFLADDTIEIREKITPNSGRDAAPKFLNRARLPKNAPTPLNQPGEKTDRTVLNVFGPTGHGGRYILDSLKTGAVHLDFYHDGDLTIGSVINVWGRKMVICDCDEFTREYYRSKYGITEFGPMAYKAPAPGRPGRVVPPYNGFGSEEDSLCSCAGLIPKPPRRDFIKFMEKDRHGLESNVLRFMARMDTTKPIDADRRFIISYFLSDDTLLVFEPPVRNSGVIGGKFLERGRVKKPGQELYKSEPSAYYLAQDLFVGAKVQFNNHIFVLIDADEYAFRYMEKHSPEFPVAHVHNILGKLKDQALKNTDEIKQFFLRNDPNSTGQIPYEVFRNLLTQVCGNKLVEHEIMTLGRYFSERQDEQVNMNVLLGVAQEQLRKHNFENFTRLKQLMMHHDTSRTGNITRKKVRMVSKAFHVPVSDDLLRAILEKLAGTDDTPMNYQEFVDLLNWRENPVEPLHYTAAPTTLDKWVGAESRDNVMMVQYTPLMGEIFGANMSDS</sequence>
<evidence type="ECO:0000256" key="7">
    <source>
        <dbReference type="ARBA" id="ARBA00023273"/>
    </source>
</evidence>
<dbReference type="RefSeq" id="XP_019644967.1">
    <property type="nucleotide sequence ID" value="XM_019789408.1"/>
</dbReference>
<feature type="domain" description="EF-hand" evidence="11">
    <location>
        <begin position="556"/>
        <end position="591"/>
    </location>
</feature>
<evidence type="ECO:0000313" key="13">
    <source>
        <dbReference type="Proteomes" id="UP000515135"/>
    </source>
</evidence>
<dbReference type="FunFam" id="2.30.29.170:FF:000003">
    <property type="entry name" value="EF-hand domain (C-terminal) containing 1"/>
    <property type="match status" value="1"/>
</dbReference>
<dbReference type="Gene3D" id="1.10.238.10">
    <property type="entry name" value="EF-hand"/>
    <property type="match status" value="1"/>
</dbReference>
<dbReference type="FunFam" id="2.30.29.170:FF:000001">
    <property type="entry name" value="EF-hand domain containing 1"/>
    <property type="match status" value="1"/>
</dbReference>
<evidence type="ECO:0000259" key="12">
    <source>
        <dbReference type="PROSITE" id="PS51336"/>
    </source>
</evidence>
<dbReference type="KEGG" id="bbel:109485736"/>
<proteinExistence type="predicted"/>
<dbReference type="PANTHER" id="PTHR12086">
    <property type="entry name" value="EF-HAND DOMAIN C-TERMINAL CONTAINING PROTEIN"/>
    <property type="match status" value="1"/>
</dbReference>
<evidence type="ECO:0000256" key="9">
    <source>
        <dbReference type="ARBA" id="ARBA00039880"/>
    </source>
</evidence>
<dbReference type="PROSITE" id="PS50222">
    <property type="entry name" value="EF_HAND_2"/>
    <property type="match status" value="1"/>
</dbReference>
<comment type="function">
    <text evidence="8">Microtubule inner protein (MIP) part of the dynein-decorated doublet microtubules (DMTs) in cilia axoneme, which is required for motile cilia beating.</text>
</comment>
<dbReference type="Gene3D" id="2.30.29.170">
    <property type="match status" value="3"/>
</dbReference>
<feature type="domain" description="DM10" evidence="12">
    <location>
        <begin position="226"/>
        <end position="366"/>
    </location>
</feature>
<evidence type="ECO:0000256" key="4">
    <source>
        <dbReference type="ARBA" id="ARBA00022846"/>
    </source>
</evidence>
<feature type="domain" description="DM10" evidence="12">
    <location>
        <begin position="428"/>
        <end position="535"/>
    </location>
</feature>
<evidence type="ECO:0000256" key="8">
    <source>
        <dbReference type="ARBA" id="ARBA00035003"/>
    </source>
</evidence>
<comment type="subcellular location">
    <subcellularLocation>
        <location evidence="1">Cytoplasm</location>
        <location evidence="1">Cytoskeleton</location>
        <location evidence="1">Flagellum axoneme</location>
    </subcellularLocation>
</comment>
<evidence type="ECO:0000256" key="2">
    <source>
        <dbReference type="ARBA" id="ARBA00022490"/>
    </source>
</evidence>
<dbReference type="InterPro" id="IPR002048">
    <property type="entry name" value="EF_hand_dom"/>
</dbReference>
<dbReference type="FunFam" id="2.30.29.170:FF:000002">
    <property type="entry name" value="EF-hand domain (C-terminal) containing 1"/>
    <property type="match status" value="1"/>
</dbReference>
<evidence type="ECO:0000256" key="3">
    <source>
        <dbReference type="ARBA" id="ARBA00022737"/>
    </source>
</evidence>
<dbReference type="GO" id="GO:0005874">
    <property type="term" value="C:microtubule"/>
    <property type="evidence" value="ECO:0007669"/>
    <property type="project" value="TreeGrafter"/>
</dbReference>
<evidence type="ECO:0000313" key="14">
    <source>
        <dbReference type="RefSeq" id="XP_019644967.1"/>
    </source>
</evidence>
<dbReference type="SUPFAM" id="SSF47473">
    <property type="entry name" value="EF-hand"/>
    <property type="match status" value="1"/>
</dbReference>
<reference evidence="14" key="1">
    <citation type="submission" date="2025-08" db="UniProtKB">
        <authorList>
            <consortium name="RefSeq"/>
        </authorList>
    </citation>
    <scope>IDENTIFICATION</scope>
    <source>
        <tissue evidence="14">Gonad</tissue>
    </source>
</reference>
<keyword evidence="4" id="KW-0282">Flagellum</keyword>
<dbReference type="InterPro" id="IPR006602">
    <property type="entry name" value="DM10_dom"/>
</dbReference>
<keyword evidence="13" id="KW-1185">Reference proteome</keyword>
<dbReference type="SMART" id="SM00676">
    <property type="entry name" value="DM10"/>
    <property type="match status" value="3"/>
</dbReference>
<accession>A0A6P5APE8</accession>
<protein>
    <recommendedName>
        <fullName evidence="9">EF-hand domain-containing family member C2</fullName>
    </recommendedName>
</protein>
<evidence type="ECO:0000259" key="11">
    <source>
        <dbReference type="PROSITE" id="PS50222"/>
    </source>
</evidence>
<dbReference type="InterPro" id="IPR040193">
    <property type="entry name" value="EFHC1/EFHC2/EFHB"/>
</dbReference>
<keyword evidence="6" id="KW-0206">Cytoskeleton</keyword>
<dbReference type="AlphaFoldDB" id="A0A6P5APE8"/>
<dbReference type="OrthoDB" id="10255210at2759"/>
<keyword evidence="2" id="KW-0963">Cytoplasm</keyword>
<dbReference type="InterPro" id="IPR011992">
    <property type="entry name" value="EF-hand-dom_pair"/>
</dbReference>
<name>A0A6P5APE8_BRABE</name>
<dbReference type="PROSITE" id="PS51336">
    <property type="entry name" value="DM10"/>
    <property type="match status" value="3"/>
</dbReference>
<evidence type="ECO:0000256" key="6">
    <source>
        <dbReference type="ARBA" id="ARBA00023212"/>
    </source>
</evidence>